<sequence>MTETYVTQCPHCSTRFRVKQEHLAIAQGNVRCGACLEIFDATQHLEGLPTPLKPVIESTAVVIQPAPPMAQSPSTQPQSISHVSDAAEALPKHPSDTLLIHDDLDLDGLDLDEELAKLDAMESAQRLPPLPTFGQQKPASKTTPVYDESWAEALLREESAESDNEQRQEPTLTLDTIEEDHAHEEPSLGLHASNEADEPELESSLRADEKDNHDQSIEAAEPHVGDTAPSDREATPVRAEPALRNDTLLDLHDEPLQLDWQPPKKQWAKRLGWVLLNLVALFGLFAQYVGFHFDELARQDQYRPWFVQFCAWADCKVPSKVDVKQIRSSNLVVRSHPEFSGALQVDAILYNRATFSQPFPLLELRFADLNGQLIASRRFKPWEYLGGELKGQTEMPPQTPIHISLDILDPGSRAVNYSLSFHSPE</sequence>
<organism evidence="5 6">
    <name type="scientific">Pseudomonas luteola</name>
    <dbReference type="NCBI Taxonomy" id="47886"/>
    <lineage>
        <taxon>Bacteria</taxon>
        <taxon>Pseudomonadati</taxon>
        <taxon>Pseudomonadota</taxon>
        <taxon>Gammaproteobacteria</taxon>
        <taxon>Pseudomonadales</taxon>
        <taxon>Pseudomonadaceae</taxon>
        <taxon>Pseudomonas</taxon>
    </lineage>
</organism>
<dbReference type="Proteomes" id="UP000626180">
    <property type="component" value="Unassembled WGS sequence"/>
</dbReference>
<feature type="region of interest" description="Disordered" evidence="1">
    <location>
        <begin position="182"/>
        <end position="237"/>
    </location>
</feature>
<dbReference type="Pfam" id="PF13719">
    <property type="entry name" value="Zn_ribbon_5"/>
    <property type="match status" value="1"/>
</dbReference>
<proteinExistence type="predicted"/>
<evidence type="ECO:0000313" key="7">
    <source>
        <dbReference type="Proteomes" id="UP000626180"/>
    </source>
</evidence>
<reference evidence="5 6" key="1">
    <citation type="submission" date="2018-06" db="EMBL/GenBank/DDBJ databases">
        <authorList>
            <consortium name="Pathogen Informatics"/>
            <person name="Doyle S."/>
        </authorList>
    </citation>
    <scope>NUCLEOTIDE SEQUENCE [LARGE SCALE GENOMIC DNA]</scope>
    <source>
        <strain evidence="5 6">NCTC11842</strain>
    </source>
</reference>
<feature type="compositionally biased region" description="Polar residues" evidence="1">
    <location>
        <begin position="133"/>
        <end position="143"/>
    </location>
</feature>
<dbReference type="InterPro" id="IPR011723">
    <property type="entry name" value="Znf/thioredoxin_put"/>
</dbReference>
<dbReference type="RefSeq" id="WP_010795427.1">
    <property type="nucleotide sequence ID" value="NZ_CP069262.1"/>
</dbReference>
<feature type="domain" description="Zinc finger/thioredoxin putative" evidence="3">
    <location>
        <begin position="7"/>
        <end position="41"/>
    </location>
</feature>
<evidence type="ECO:0000256" key="2">
    <source>
        <dbReference type="SAM" id="Phobius"/>
    </source>
</evidence>
<evidence type="ECO:0000313" key="4">
    <source>
        <dbReference type="EMBL" id="MBF8640379.1"/>
    </source>
</evidence>
<dbReference type="InterPro" id="IPR021834">
    <property type="entry name" value="DUF3426"/>
</dbReference>
<feature type="region of interest" description="Disordered" evidence="1">
    <location>
        <begin position="126"/>
        <end position="146"/>
    </location>
</feature>
<name>A0A2X2C8S3_PSELU</name>
<dbReference type="Proteomes" id="UP000250443">
    <property type="component" value="Unassembled WGS sequence"/>
</dbReference>
<dbReference type="AlphaFoldDB" id="A0A2X2C8S3"/>
<dbReference type="EMBL" id="JADMCD010000002">
    <property type="protein sequence ID" value="MBF8640379.1"/>
    <property type="molecule type" value="Genomic_DNA"/>
</dbReference>
<evidence type="ECO:0000256" key="1">
    <source>
        <dbReference type="SAM" id="MobiDB-lite"/>
    </source>
</evidence>
<feature type="transmembrane region" description="Helical" evidence="2">
    <location>
        <begin position="271"/>
        <end position="291"/>
    </location>
</feature>
<evidence type="ECO:0000313" key="6">
    <source>
        <dbReference type="Proteomes" id="UP000250443"/>
    </source>
</evidence>
<protein>
    <submittedName>
        <fullName evidence="4">DUF3426 domain-containing protein</fullName>
    </submittedName>
    <submittedName>
        <fullName evidence="5">Zinc finger-domain-containing protein</fullName>
    </submittedName>
</protein>
<evidence type="ECO:0000313" key="5">
    <source>
        <dbReference type="EMBL" id="SPZ03643.1"/>
    </source>
</evidence>
<dbReference type="NCBIfam" id="TIGR02098">
    <property type="entry name" value="MJ0042_CXXC"/>
    <property type="match status" value="1"/>
</dbReference>
<feature type="compositionally biased region" description="Basic and acidic residues" evidence="1">
    <location>
        <begin position="203"/>
        <end position="237"/>
    </location>
</feature>
<keyword evidence="2" id="KW-1133">Transmembrane helix</keyword>
<reference evidence="4 7" key="2">
    <citation type="submission" date="2020-10" db="EMBL/GenBank/DDBJ databases">
        <title>Genome sequences of Pseudomonas isolates.</title>
        <authorList>
            <person name="Wessels L."/>
            <person name="Reich F."/>
            <person name="Hammerl J."/>
        </authorList>
    </citation>
    <scope>NUCLEOTIDE SEQUENCE [LARGE SCALE GENOMIC DNA]</scope>
    <source>
        <strain evidence="4 7">20-MO00624-0</strain>
    </source>
</reference>
<accession>A0A2X2C8S3</accession>
<keyword evidence="2" id="KW-0812">Transmembrane</keyword>
<keyword evidence="2" id="KW-0472">Membrane</keyword>
<dbReference type="EMBL" id="UAUF01000009">
    <property type="protein sequence ID" value="SPZ03643.1"/>
    <property type="molecule type" value="Genomic_DNA"/>
</dbReference>
<keyword evidence="7" id="KW-1185">Reference proteome</keyword>
<evidence type="ECO:0000259" key="3">
    <source>
        <dbReference type="Pfam" id="PF13719"/>
    </source>
</evidence>
<dbReference type="Pfam" id="PF11906">
    <property type="entry name" value="DUF3426"/>
    <property type="match status" value="1"/>
</dbReference>
<gene>
    <name evidence="4" type="ORF">IRZ65_06770</name>
    <name evidence="5" type="ORF">NCTC11842_01061</name>
</gene>